<reference evidence="7 8" key="1">
    <citation type="submission" date="2016-08" db="EMBL/GenBank/DDBJ databases">
        <authorList>
            <consortium name="Lentinula edodes genome sequencing consortium"/>
            <person name="Sakamoto Y."/>
            <person name="Nakade K."/>
            <person name="Sato S."/>
            <person name="Yoshida Y."/>
            <person name="Miyazaki K."/>
            <person name="Natsume S."/>
            <person name="Konno N."/>
        </authorList>
    </citation>
    <scope>NUCLEOTIDE SEQUENCE [LARGE SCALE GENOMIC DNA]</scope>
    <source>
        <strain evidence="7 8">NBRC 111202</strain>
    </source>
</reference>
<evidence type="ECO:0000256" key="1">
    <source>
        <dbReference type="ARBA" id="ARBA00004225"/>
    </source>
</evidence>
<dbReference type="EMBL" id="BDGU01000264">
    <property type="protein sequence ID" value="GAW05677.1"/>
    <property type="molecule type" value="Genomic_DNA"/>
</dbReference>
<accession>A0A1Q3EEN8</accession>
<evidence type="ECO:0000256" key="2">
    <source>
        <dbReference type="ARBA" id="ARBA00022692"/>
    </source>
</evidence>
<keyword evidence="3 6" id="KW-1133">Transmembrane helix</keyword>
<organism evidence="7 8">
    <name type="scientific">Lentinula edodes</name>
    <name type="common">Shiitake mushroom</name>
    <name type="synonym">Lentinus edodes</name>
    <dbReference type="NCBI Taxonomy" id="5353"/>
    <lineage>
        <taxon>Eukaryota</taxon>
        <taxon>Fungi</taxon>
        <taxon>Dikarya</taxon>
        <taxon>Basidiomycota</taxon>
        <taxon>Agaricomycotina</taxon>
        <taxon>Agaricomycetes</taxon>
        <taxon>Agaricomycetidae</taxon>
        <taxon>Agaricales</taxon>
        <taxon>Marasmiineae</taxon>
        <taxon>Omphalotaceae</taxon>
        <taxon>Lentinula</taxon>
    </lineage>
</organism>
<sequence length="444" mass="49716">MASTSFVRDFVKPLLFRSVDKVDPTAALEHLRQLKGNVHSSKAGLTQTTPDATREEELTSQILVSLYSQYLRSTLSQALEAETEAQWWSDVERTRWRVLWYLIQRSMTCCKPQPMSRRESNVFGPPLLIYSSYYLYSTRGTLLQFAYDAKDVVKGFVIDWCVKPLAGVLDTVKASKSDQAGWLVTKEGVQADYESLERMARSLASDHLRYTSSQLDDLSARIRLGDLTPVLKLYEEDIKSPFKSAVGGTLLRTVFIQVQKAKVDLDQALSGIDRLMKSQELTFAFVGLSPALAIVYVISGYLRRMIWSSSNDKGKYGGPKERERVFWAMRRAERLLVLDQSSSHAIAAGTSFDLNVTTAASTQPSALTTGLLILSLTQLRTYAESIDGNTTSSASTSYSATSLREAFLEDLSDLQDPELGVDQKRIVVERMWRCWGGTVFGRVL</sequence>
<reference evidence="7 8" key="2">
    <citation type="submission" date="2017-02" db="EMBL/GenBank/DDBJ databases">
        <title>A genome survey and senescence transcriptome analysis in Lentinula edodes.</title>
        <authorList>
            <person name="Sakamoto Y."/>
            <person name="Nakade K."/>
            <person name="Sato S."/>
            <person name="Yoshida Y."/>
            <person name="Miyazaki K."/>
            <person name="Natsume S."/>
            <person name="Konno N."/>
        </authorList>
    </citation>
    <scope>NUCLEOTIDE SEQUENCE [LARGE SCALE GENOMIC DNA]</scope>
    <source>
        <strain evidence="7 8">NBRC 111202</strain>
    </source>
</reference>
<keyword evidence="5 6" id="KW-0472">Membrane</keyword>
<comment type="subcellular location">
    <subcellularLocation>
        <location evidence="1">Mitochondrion membrane</location>
        <topology evidence="1">Multi-pass membrane protein</topology>
    </subcellularLocation>
</comment>
<keyword evidence="8" id="KW-1185">Reference proteome</keyword>
<evidence type="ECO:0000256" key="4">
    <source>
        <dbReference type="ARBA" id="ARBA00023128"/>
    </source>
</evidence>
<keyword evidence="2 6" id="KW-0812">Transmembrane</keyword>
<dbReference type="Proteomes" id="UP000188533">
    <property type="component" value="Unassembled WGS sequence"/>
</dbReference>
<keyword evidence="4" id="KW-0496">Mitochondrion</keyword>
<dbReference type="InterPro" id="IPR013946">
    <property type="entry name" value="NCA2-like"/>
</dbReference>
<dbReference type="AlphaFoldDB" id="A0A1Q3EEN8"/>
<proteinExistence type="predicted"/>
<dbReference type="PANTHER" id="PTHR28234:SF1">
    <property type="entry name" value="NUCLEAR CONTROL OF ATPASE PROTEIN 2"/>
    <property type="match status" value="1"/>
</dbReference>
<protein>
    <submittedName>
        <fullName evidence="7">NCA2-domain-containing protein</fullName>
    </submittedName>
</protein>
<evidence type="ECO:0000256" key="5">
    <source>
        <dbReference type="ARBA" id="ARBA00023136"/>
    </source>
</evidence>
<dbReference type="Pfam" id="PF08637">
    <property type="entry name" value="NCA2"/>
    <property type="match status" value="1"/>
</dbReference>
<dbReference type="PANTHER" id="PTHR28234">
    <property type="entry name" value="NUCLEAR CONTROL OF ATPASE PROTEIN 2"/>
    <property type="match status" value="1"/>
</dbReference>
<dbReference type="GO" id="GO:0005741">
    <property type="term" value="C:mitochondrial outer membrane"/>
    <property type="evidence" value="ECO:0007669"/>
    <property type="project" value="TreeGrafter"/>
</dbReference>
<evidence type="ECO:0000313" key="8">
    <source>
        <dbReference type="Proteomes" id="UP000188533"/>
    </source>
</evidence>
<evidence type="ECO:0000256" key="6">
    <source>
        <dbReference type="SAM" id="Phobius"/>
    </source>
</evidence>
<feature type="transmembrane region" description="Helical" evidence="6">
    <location>
        <begin position="281"/>
        <end position="302"/>
    </location>
</feature>
<name>A0A1Q3EEN8_LENED</name>
<evidence type="ECO:0000256" key="3">
    <source>
        <dbReference type="ARBA" id="ARBA00022989"/>
    </source>
</evidence>
<evidence type="ECO:0000313" key="7">
    <source>
        <dbReference type="EMBL" id="GAW05677.1"/>
    </source>
</evidence>
<comment type="caution">
    <text evidence="7">The sequence shown here is derived from an EMBL/GenBank/DDBJ whole genome shotgun (WGS) entry which is preliminary data.</text>
</comment>
<gene>
    <name evidence="7" type="ORF">LENED_007550</name>
</gene>